<gene>
    <name evidence="7" type="ORF">SAMN04489727_6290</name>
</gene>
<evidence type="ECO:0000256" key="1">
    <source>
        <dbReference type="ARBA" id="ARBA00007870"/>
    </source>
</evidence>
<comment type="catalytic activity">
    <reaction evidence="4">
        <text>(R)-pantoate + NADP(+) = 2-dehydropantoate + NADPH + H(+)</text>
        <dbReference type="Rhea" id="RHEA:16233"/>
        <dbReference type="ChEBI" id="CHEBI:11561"/>
        <dbReference type="ChEBI" id="CHEBI:15378"/>
        <dbReference type="ChEBI" id="CHEBI:15980"/>
        <dbReference type="ChEBI" id="CHEBI:57783"/>
        <dbReference type="ChEBI" id="CHEBI:58349"/>
        <dbReference type="EC" id="1.1.1.169"/>
    </reaction>
</comment>
<dbReference type="AlphaFoldDB" id="A0A1H4XNZ9"/>
<dbReference type="Pfam" id="PF02558">
    <property type="entry name" value="ApbA"/>
    <property type="match status" value="1"/>
</dbReference>
<dbReference type="InterPro" id="IPR013332">
    <property type="entry name" value="KPR_N"/>
</dbReference>
<keyword evidence="3 4" id="KW-0560">Oxidoreductase</keyword>
<dbReference type="InterPro" id="IPR003710">
    <property type="entry name" value="ApbA"/>
</dbReference>
<dbReference type="PANTHER" id="PTHR21708">
    <property type="entry name" value="PROBABLE 2-DEHYDROPANTOATE 2-REDUCTASE"/>
    <property type="match status" value="1"/>
</dbReference>
<dbReference type="UniPathway" id="UPA00028">
    <property type="reaction ID" value="UER00004"/>
</dbReference>
<name>A0A1H4XNZ9_9PSEU</name>
<dbReference type="SUPFAM" id="SSF48179">
    <property type="entry name" value="6-phosphogluconate dehydrogenase C-terminal domain-like"/>
    <property type="match status" value="1"/>
</dbReference>
<dbReference type="STRING" id="208445.SAMN04489727_6290"/>
<dbReference type="FunFam" id="1.10.1040.10:FF:000017">
    <property type="entry name" value="2-dehydropantoate 2-reductase"/>
    <property type="match status" value="1"/>
</dbReference>
<dbReference type="InterPro" id="IPR036291">
    <property type="entry name" value="NAD(P)-bd_dom_sf"/>
</dbReference>
<dbReference type="GO" id="GO:0008677">
    <property type="term" value="F:2-dehydropantoate 2-reductase activity"/>
    <property type="evidence" value="ECO:0007669"/>
    <property type="project" value="UniProtKB-EC"/>
</dbReference>
<comment type="similarity">
    <text evidence="1 4">Belongs to the ketopantoate reductase family.</text>
</comment>
<dbReference type="NCBIfam" id="NF005091">
    <property type="entry name" value="PRK06522.2-2"/>
    <property type="match status" value="1"/>
</dbReference>
<dbReference type="FunFam" id="3.40.50.720:FF:000307">
    <property type="entry name" value="2-dehydropantoate 2-reductase"/>
    <property type="match status" value="1"/>
</dbReference>
<dbReference type="EMBL" id="FNSO01000004">
    <property type="protein sequence ID" value="SED07379.1"/>
    <property type="molecule type" value="Genomic_DNA"/>
</dbReference>
<dbReference type="GO" id="GO:0005737">
    <property type="term" value="C:cytoplasm"/>
    <property type="evidence" value="ECO:0007669"/>
    <property type="project" value="TreeGrafter"/>
</dbReference>
<dbReference type="InterPro" id="IPR051402">
    <property type="entry name" value="KPR-Related"/>
</dbReference>
<dbReference type="Gene3D" id="3.40.50.720">
    <property type="entry name" value="NAD(P)-binding Rossmann-like Domain"/>
    <property type="match status" value="1"/>
</dbReference>
<organism evidence="7 8">
    <name type="scientific">Amycolatopsis tolypomycina</name>
    <dbReference type="NCBI Taxonomy" id="208445"/>
    <lineage>
        <taxon>Bacteria</taxon>
        <taxon>Bacillati</taxon>
        <taxon>Actinomycetota</taxon>
        <taxon>Actinomycetes</taxon>
        <taxon>Pseudonocardiales</taxon>
        <taxon>Pseudonocardiaceae</taxon>
        <taxon>Amycolatopsis</taxon>
    </lineage>
</organism>
<keyword evidence="2 4" id="KW-0521">NADP</keyword>
<dbReference type="GO" id="GO:0015940">
    <property type="term" value="P:pantothenate biosynthetic process"/>
    <property type="evidence" value="ECO:0007669"/>
    <property type="project" value="UniProtKB-UniPathway"/>
</dbReference>
<keyword evidence="4" id="KW-0566">Pantothenate biosynthesis</keyword>
<protein>
    <recommendedName>
        <fullName evidence="4">2-dehydropantoate 2-reductase</fullName>
        <ecNumber evidence="4">1.1.1.169</ecNumber>
    </recommendedName>
    <alternativeName>
        <fullName evidence="4">Ketopantoate reductase</fullName>
    </alternativeName>
</protein>
<dbReference type="InterPro" id="IPR013328">
    <property type="entry name" value="6PGD_dom2"/>
</dbReference>
<dbReference type="PANTHER" id="PTHR21708:SF26">
    <property type="entry name" value="2-DEHYDROPANTOATE 2-REDUCTASE"/>
    <property type="match status" value="1"/>
</dbReference>
<comment type="pathway">
    <text evidence="4">Cofactor biosynthesis; (R)-pantothenate biosynthesis; (R)-pantoate from 3-methyl-2-oxobutanoate: step 2/2.</text>
</comment>
<dbReference type="SUPFAM" id="SSF51735">
    <property type="entry name" value="NAD(P)-binding Rossmann-fold domains"/>
    <property type="match status" value="1"/>
</dbReference>
<dbReference type="InterPro" id="IPR008927">
    <property type="entry name" value="6-PGluconate_DH-like_C_sf"/>
</dbReference>
<dbReference type="RefSeq" id="WP_091314076.1">
    <property type="nucleotide sequence ID" value="NZ_FNSO01000004.1"/>
</dbReference>
<comment type="function">
    <text evidence="4">Catalyzes the NADPH-dependent reduction of ketopantoate into pantoic acid.</text>
</comment>
<sequence>MGLKIAVIGAGGVGGYFGGRLAAAGHDVGFVARGAHLAALRRDGLAVTSVAGDFTVAPVRATDDPAELGEADFVLLAVKTWQLEPAIAAAKPLIGGETAVVTTQNGVDAPGQVAEVVGRSAVLPGAAEVIAFLDGPGRVRHLGGGKLTFGEWDGSPSARVARLRAALQESGLTAVVATDVWAALWEKFLALASLGAIGTVTDAPYGVLRARAATRRLIADSMTEIERLARAKGVRLPDDIVAAELAFLDRLPADGTTSLQRDIRAGRPSELAAWTGTVVRLGRETGTPTPVNSLLYELASTRAQAVTERG</sequence>
<evidence type="ECO:0000256" key="4">
    <source>
        <dbReference type="RuleBase" id="RU362068"/>
    </source>
</evidence>
<dbReference type="OrthoDB" id="9796561at2"/>
<dbReference type="Proteomes" id="UP000199622">
    <property type="component" value="Unassembled WGS sequence"/>
</dbReference>
<evidence type="ECO:0000313" key="7">
    <source>
        <dbReference type="EMBL" id="SED07379.1"/>
    </source>
</evidence>
<accession>A0A1H4XNZ9</accession>
<evidence type="ECO:0000313" key="8">
    <source>
        <dbReference type="Proteomes" id="UP000199622"/>
    </source>
</evidence>
<dbReference type="InterPro" id="IPR013752">
    <property type="entry name" value="KPA_reductase"/>
</dbReference>
<evidence type="ECO:0000256" key="3">
    <source>
        <dbReference type="ARBA" id="ARBA00023002"/>
    </source>
</evidence>
<proteinExistence type="inferred from homology"/>
<evidence type="ECO:0000259" key="5">
    <source>
        <dbReference type="Pfam" id="PF02558"/>
    </source>
</evidence>
<dbReference type="Gene3D" id="1.10.1040.10">
    <property type="entry name" value="N-(1-d-carboxylethyl)-l-norvaline Dehydrogenase, domain 2"/>
    <property type="match status" value="1"/>
</dbReference>
<dbReference type="EC" id="1.1.1.169" evidence="4"/>
<reference evidence="8" key="1">
    <citation type="submission" date="2016-10" db="EMBL/GenBank/DDBJ databases">
        <authorList>
            <person name="Varghese N."/>
            <person name="Submissions S."/>
        </authorList>
    </citation>
    <scope>NUCLEOTIDE SEQUENCE [LARGE SCALE GENOMIC DNA]</scope>
    <source>
        <strain evidence="8">DSM 44544</strain>
    </source>
</reference>
<feature type="domain" description="Ketopantoate reductase N-terminal" evidence="5">
    <location>
        <begin position="5"/>
        <end position="154"/>
    </location>
</feature>
<evidence type="ECO:0000256" key="2">
    <source>
        <dbReference type="ARBA" id="ARBA00022857"/>
    </source>
</evidence>
<keyword evidence="8" id="KW-1185">Reference proteome</keyword>
<feature type="domain" description="Ketopantoate reductase C-terminal" evidence="6">
    <location>
        <begin position="179"/>
        <end position="300"/>
    </location>
</feature>
<evidence type="ECO:0000259" key="6">
    <source>
        <dbReference type="Pfam" id="PF08546"/>
    </source>
</evidence>
<dbReference type="NCBIfam" id="TIGR00745">
    <property type="entry name" value="apbA_panE"/>
    <property type="match status" value="1"/>
</dbReference>
<dbReference type="Pfam" id="PF08546">
    <property type="entry name" value="ApbA_C"/>
    <property type="match status" value="1"/>
</dbReference>